<gene>
    <name evidence="1" type="ORF">NCTC12126_02094</name>
</gene>
<sequence>MAFIRGWQAENSNLYVKNASGDRLCTIYSNSNIANKINKSAGSITQVEVVCH</sequence>
<reference evidence="1 2" key="1">
    <citation type="submission" date="2019-03" db="EMBL/GenBank/DDBJ databases">
        <authorList>
            <consortium name="Pathogen Informatics"/>
        </authorList>
    </citation>
    <scope>NUCLEOTIDE SEQUENCE [LARGE SCALE GENOMIC DNA]</scope>
    <source>
        <strain evidence="1 2">NCTC12126</strain>
    </source>
</reference>
<protein>
    <submittedName>
        <fullName evidence="1">Uncharacterized protein</fullName>
    </submittedName>
</protein>
<dbReference type="EMBL" id="CAADIW010000016">
    <property type="protein sequence ID" value="VFS24107.1"/>
    <property type="molecule type" value="Genomic_DNA"/>
</dbReference>
<name>A0A484XLD9_9ENTR</name>
<organism evidence="1 2">
    <name type="scientific">Enterobacter cancerogenus</name>
    <dbReference type="NCBI Taxonomy" id="69218"/>
    <lineage>
        <taxon>Bacteria</taxon>
        <taxon>Pseudomonadati</taxon>
        <taxon>Pseudomonadota</taxon>
        <taxon>Gammaproteobacteria</taxon>
        <taxon>Enterobacterales</taxon>
        <taxon>Enterobacteriaceae</taxon>
        <taxon>Enterobacter</taxon>
        <taxon>Enterobacter cloacae complex</taxon>
    </lineage>
</organism>
<evidence type="ECO:0000313" key="1">
    <source>
        <dbReference type="EMBL" id="VFS24107.1"/>
    </source>
</evidence>
<accession>A0A484XLD9</accession>
<dbReference type="AlphaFoldDB" id="A0A484XLD9"/>
<evidence type="ECO:0000313" key="2">
    <source>
        <dbReference type="Proteomes" id="UP000351155"/>
    </source>
</evidence>
<proteinExistence type="predicted"/>
<dbReference type="Proteomes" id="UP000351155">
    <property type="component" value="Unassembled WGS sequence"/>
</dbReference>